<dbReference type="Gene3D" id="3.30.420.10">
    <property type="entry name" value="Ribonuclease H-like superfamily/Ribonuclease H"/>
    <property type="match status" value="1"/>
</dbReference>
<organism evidence="3 4">
    <name type="scientific">Methylacidimicrobium tartarophylax</name>
    <dbReference type="NCBI Taxonomy" id="1041768"/>
    <lineage>
        <taxon>Bacteria</taxon>
        <taxon>Pseudomonadati</taxon>
        <taxon>Verrucomicrobiota</taxon>
        <taxon>Methylacidimicrobium</taxon>
    </lineage>
</organism>
<dbReference type="OrthoDB" id="501284at2"/>
<dbReference type="Gene3D" id="1.10.10.60">
    <property type="entry name" value="Homeodomain-like"/>
    <property type="match status" value="1"/>
</dbReference>
<keyword evidence="4" id="KW-1185">Reference proteome</keyword>
<evidence type="ECO:0000256" key="1">
    <source>
        <dbReference type="SAM" id="MobiDB-lite"/>
    </source>
</evidence>
<dbReference type="RefSeq" id="WP_142660722.1">
    <property type="nucleotide sequence ID" value="NZ_CABFVA020000110.1"/>
</dbReference>
<dbReference type="AlphaFoldDB" id="A0A5E6MNZ2"/>
<dbReference type="Proteomes" id="UP000334923">
    <property type="component" value="Unassembled WGS sequence"/>
</dbReference>
<dbReference type="Pfam" id="PF09299">
    <property type="entry name" value="Mu-transpos_C"/>
    <property type="match status" value="1"/>
</dbReference>
<dbReference type="InterPro" id="IPR001584">
    <property type="entry name" value="Integrase_cat-core"/>
</dbReference>
<dbReference type="GO" id="GO:0003676">
    <property type="term" value="F:nucleic acid binding"/>
    <property type="evidence" value="ECO:0007669"/>
    <property type="project" value="InterPro"/>
</dbReference>
<evidence type="ECO:0000259" key="2">
    <source>
        <dbReference type="PROSITE" id="PS50994"/>
    </source>
</evidence>
<dbReference type="SUPFAM" id="SSF46689">
    <property type="entry name" value="Homeodomain-like"/>
    <property type="match status" value="1"/>
</dbReference>
<proteinExistence type="predicted"/>
<gene>
    <name evidence="3" type="primary">tnsB</name>
    <name evidence="3" type="ORF">MAMT_01877</name>
</gene>
<dbReference type="InterPro" id="IPR009057">
    <property type="entry name" value="Homeodomain-like_sf"/>
</dbReference>
<accession>A0A5E6MNZ2</accession>
<sequence>MSDENKSGVPSRGIPSDRRNICLREGEFVQVENAVYQIEKVLDFKSVVGVDVKSGRSSLLRVGELRPMDSGPMPPVPDLLEIMEEEWRIAQERFNAIRPFVDCHRIGRSEVENRAKDLGVDPVTIYRWLRRYRAQGRLTALIPMKSGWRRGRSRIPKDADGVIQEVIRDFYLSPQRPTAQKTVDEVRRRCWERGVSPPSPSTVRARIAGIPERERLRRRGFRERARNKFRPAAGSFPNADFPLSVVQIDHTPADIALVDDLYRKPIGRPWITLAVDVFSRVVTGYYLSFDPPSETSVALCVAHSILPKEEWLLAHGVKSSWPVWGYPKTIHVDNGADFRSDDFKNACLDNGINLEFRPVKRPNFGGHIERLFGTLLEEIHHLPGTTFSSVAERDEHDPEKTAAMTKTEFEEWLVRIICEVYHQRIHSEIGMTPLRKWEIGIFGTGGVPGIGVPLRPADPMKLLLDFLPSFRRTVQAFGVSIDGLTYYAEVLRPWINATDPMTKRKREFIFRRDPRDISVIWFRDPEIKQYCKVPFADQSRPPLSLWEYREVRQELRKEGIRSANEHQIFRALTELREKVAESQEKTKRARRQAQRRREHERKASPAAAVDPPVKTTTEALLGGLLSDENIEPFEDIA</sequence>
<dbReference type="GO" id="GO:0015074">
    <property type="term" value="P:DNA integration"/>
    <property type="evidence" value="ECO:0007669"/>
    <property type="project" value="InterPro"/>
</dbReference>
<reference evidence="3 4" key="1">
    <citation type="submission" date="2019-09" db="EMBL/GenBank/DDBJ databases">
        <authorList>
            <person name="Cremers G."/>
        </authorList>
    </citation>
    <scope>NUCLEOTIDE SEQUENCE [LARGE SCALE GENOMIC DNA]</scope>
    <source>
        <strain evidence="3">4A</strain>
    </source>
</reference>
<dbReference type="PROSITE" id="PS50994">
    <property type="entry name" value="INTEGRASE"/>
    <property type="match status" value="1"/>
</dbReference>
<evidence type="ECO:0000313" key="4">
    <source>
        <dbReference type="Proteomes" id="UP000334923"/>
    </source>
</evidence>
<dbReference type="EMBL" id="CABFVA020000110">
    <property type="protein sequence ID" value="VVM07714.1"/>
    <property type="molecule type" value="Genomic_DNA"/>
</dbReference>
<feature type="domain" description="Integrase catalytic" evidence="2">
    <location>
        <begin position="238"/>
        <end position="441"/>
    </location>
</feature>
<dbReference type="InterPro" id="IPR012337">
    <property type="entry name" value="RNaseH-like_sf"/>
</dbReference>
<protein>
    <submittedName>
        <fullName evidence="3">Transposon Tn7 transposition protein TnsB</fullName>
    </submittedName>
</protein>
<name>A0A5E6MNZ2_9BACT</name>
<evidence type="ECO:0000313" key="3">
    <source>
        <dbReference type="EMBL" id="VVM07714.1"/>
    </source>
</evidence>
<feature type="region of interest" description="Disordered" evidence="1">
    <location>
        <begin position="580"/>
        <end position="615"/>
    </location>
</feature>
<dbReference type="SUPFAM" id="SSF53098">
    <property type="entry name" value="Ribonuclease H-like"/>
    <property type="match status" value="1"/>
</dbReference>
<dbReference type="InterPro" id="IPR036397">
    <property type="entry name" value="RNaseH_sf"/>
</dbReference>
<dbReference type="InterPro" id="IPR015378">
    <property type="entry name" value="Transposase-like_Mu_C"/>
</dbReference>